<dbReference type="InterPro" id="IPR012334">
    <property type="entry name" value="Pectin_lyas_fold"/>
</dbReference>
<dbReference type="InterPro" id="IPR011050">
    <property type="entry name" value="Pectin_lyase_fold/virulence"/>
</dbReference>
<dbReference type="Proteomes" id="UP000593572">
    <property type="component" value="Unassembled WGS sequence"/>
</dbReference>
<dbReference type="SUPFAM" id="SSF51126">
    <property type="entry name" value="Pectin lyase-like"/>
    <property type="match status" value="1"/>
</dbReference>
<protein>
    <recommendedName>
        <fullName evidence="3">Pectate lyase superfamily protein domain-containing protein</fullName>
    </recommendedName>
</protein>
<dbReference type="AlphaFoldDB" id="A0A7J8LLK9"/>
<evidence type="ECO:0008006" key="3">
    <source>
        <dbReference type="Google" id="ProtNLM"/>
    </source>
</evidence>
<evidence type="ECO:0000313" key="2">
    <source>
        <dbReference type="Proteomes" id="UP000593572"/>
    </source>
</evidence>
<sequence>MGLFVQSMEPFVYDVNFAGAIGDGESDDTENAWNIDCSSHISSGVFRVPYGQKFLLQPLTFNGECRPKNITFQ</sequence>
<proteinExistence type="predicted"/>
<organism evidence="1 2">
    <name type="scientific">Gossypium lobatum</name>
    <dbReference type="NCBI Taxonomy" id="34289"/>
    <lineage>
        <taxon>Eukaryota</taxon>
        <taxon>Viridiplantae</taxon>
        <taxon>Streptophyta</taxon>
        <taxon>Embryophyta</taxon>
        <taxon>Tracheophyta</taxon>
        <taxon>Spermatophyta</taxon>
        <taxon>Magnoliopsida</taxon>
        <taxon>eudicotyledons</taxon>
        <taxon>Gunneridae</taxon>
        <taxon>Pentapetalae</taxon>
        <taxon>rosids</taxon>
        <taxon>malvids</taxon>
        <taxon>Malvales</taxon>
        <taxon>Malvaceae</taxon>
        <taxon>Malvoideae</taxon>
        <taxon>Gossypium</taxon>
    </lineage>
</organism>
<feature type="non-terminal residue" evidence="1">
    <location>
        <position position="1"/>
    </location>
</feature>
<keyword evidence="2" id="KW-1185">Reference proteome</keyword>
<name>A0A7J8LLK9_9ROSI</name>
<dbReference type="Gene3D" id="2.160.20.10">
    <property type="entry name" value="Single-stranded right-handed beta-helix, Pectin lyase-like"/>
    <property type="match status" value="1"/>
</dbReference>
<gene>
    <name evidence="1" type="ORF">Golob_012482</name>
</gene>
<accession>A0A7J8LLK9</accession>
<evidence type="ECO:0000313" key="1">
    <source>
        <dbReference type="EMBL" id="MBA0553290.1"/>
    </source>
</evidence>
<reference evidence="1 2" key="1">
    <citation type="journal article" date="2019" name="Genome Biol. Evol.">
        <title>Insights into the evolution of the New World diploid cottons (Gossypium, subgenus Houzingenia) based on genome sequencing.</title>
        <authorList>
            <person name="Grover C.E."/>
            <person name="Arick M.A. 2nd"/>
            <person name="Thrash A."/>
            <person name="Conover J.L."/>
            <person name="Sanders W.S."/>
            <person name="Peterson D.G."/>
            <person name="Frelichowski J.E."/>
            <person name="Scheffler J.A."/>
            <person name="Scheffler B.E."/>
            <person name="Wendel J.F."/>
        </authorList>
    </citation>
    <scope>NUCLEOTIDE SEQUENCE [LARGE SCALE GENOMIC DNA]</scope>
    <source>
        <strain evidence="1">157</strain>
        <tissue evidence="1">Leaf</tissue>
    </source>
</reference>
<dbReference type="EMBL" id="JABEZX010000004">
    <property type="protein sequence ID" value="MBA0553290.1"/>
    <property type="molecule type" value="Genomic_DNA"/>
</dbReference>
<comment type="caution">
    <text evidence="1">The sequence shown here is derived from an EMBL/GenBank/DDBJ whole genome shotgun (WGS) entry which is preliminary data.</text>
</comment>